<dbReference type="AlphaFoldDB" id="D0LD52"/>
<dbReference type="RefSeq" id="WP_012835060.1">
    <property type="nucleotide sequence ID" value="NC_013441.1"/>
</dbReference>
<keyword evidence="1" id="KW-0732">Signal</keyword>
<feature type="chain" id="PRO_5003010081" description="Secreted protein" evidence="1">
    <location>
        <begin position="29"/>
        <end position="162"/>
    </location>
</feature>
<reference evidence="3" key="1">
    <citation type="submission" date="2009-10" db="EMBL/GenBank/DDBJ databases">
        <title>The complete chromosome of Gordonia bronchialis DSM 43247.</title>
        <authorList>
            <consortium name="US DOE Joint Genome Institute (JGI-PGF)"/>
            <person name="Lucas S."/>
            <person name="Copeland A."/>
            <person name="Lapidus A."/>
            <person name="Glavina del Rio T."/>
            <person name="Dalin E."/>
            <person name="Tice H."/>
            <person name="Bruce D."/>
            <person name="Goodwin L."/>
            <person name="Pitluck S."/>
            <person name="Kyrpides N."/>
            <person name="Mavromatis K."/>
            <person name="Ivanova N."/>
            <person name="Ovchinnikova G."/>
            <person name="Saunders E."/>
            <person name="Brettin T."/>
            <person name="Detter J.C."/>
            <person name="Han C."/>
            <person name="Larimer F."/>
            <person name="Land M."/>
            <person name="Hauser L."/>
            <person name="Markowitz V."/>
            <person name="Cheng J.-F."/>
            <person name="Hugenholtz P."/>
            <person name="Woyke T."/>
            <person name="Wu D."/>
            <person name="Jando M."/>
            <person name="Schneider S."/>
            <person name="Goeker M."/>
            <person name="Klenk H.-P."/>
            <person name="Eisen J.A."/>
        </authorList>
    </citation>
    <scope>NUCLEOTIDE SEQUENCE [LARGE SCALE GENOMIC DNA]</scope>
    <source>
        <strain evidence="3">ATCC 25592 / DSM 43247 / BCRC 13721 / JCM 3198 / KCTC 3076 / NBRC 16047 / NCTC 10667</strain>
    </source>
</reference>
<keyword evidence="3" id="KW-1185">Reference proteome</keyword>
<dbReference type="eggNOG" id="ENOG5033YSH">
    <property type="taxonomic scope" value="Bacteria"/>
</dbReference>
<dbReference type="HOGENOM" id="CLU_1501459_0_0_11"/>
<protein>
    <recommendedName>
        <fullName evidence="4">Secreted protein</fullName>
    </recommendedName>
</protein>
<evidence type="ECO:0000256" key="1">
    <source>
        <dbReference type="SAM" id="SignalP"/>
    </source>
</evidence>
<proteinExistence type="predicted"/>
<dbReference type="KEGG" id="gbr:Gbro_3341"/>
<dbReference type="STRING" id="526226.Gbro_3341"/>
<feature type="signal peptide" evidence="1">
    <location>
        <begin position="1"/>
        <end position="28"/>
    </location>
</feature>
<dbReference type="Proteomes" id="UP000001219">
    <property type="component" value="Chromosome"/>
</dbReference>
<dbReference type="EMBL" id="CP001802">
    <property type="protein sequence ID" value="ACY22545.1"/>
    <property type="molecule type" value="Genomic_DNA"/>
</dbReference>
<evidence type="ECO:0008006" key="4">
    <source>
        <dbReference type="Google" id="ProtNLM"/>
    </source>
</evidence>
<gene>
    <name evidence="2" type="ordered locus">Gbro_3341</name>
</gene>
<sequence length="162" mass="17170">MRTRSIGIVIGVLIAAVAALAGSGQARAIPEYTEPNLVTTLKCGSANPWPLGPLPVRVDVFNQIRFPADGLPGPAISLIGYSLTKPQALEYSAEVRVTWRNLRTGRTGSVTVPGRAPSVRWQADLHPGSGPVVFRIHQKIGAMAFVPMVNPQYSTCGGRATA</sequence>
<evidence type="ECO:0000313" key="3">
    <source>
        <dbReference type="Proteomes" id="UP000001219"/>
    </source>
</evidence>
<name>D0LD52_GORB4</name>
<evidence type="ECO:0000313" key="2">
    <source>
        <dbReference type="EMBL" id="ACY22545.1"/>
    </source>
</evidence>
<reference evidence="2 3" key="2">
    <citation type="journal article" date="2010" name="Stand. Genomic Sci.">
        <title>Complete genome sequence of Gordonia bronchialis type strain (3410).</title>
        <authorList>
            <person name="Ivanova N."/>
            <person name="Sikorski J."/>
            <person name="Jando M."/>
            <person name="Lapidus A."/>
            <person name="Nolan M."/>
            <person name="Lucas S."/>
            <person name="Del Rio T.G."/>
            <person name="Tice H."/>
            <person name="Copeland A."/>
            <person name="Cheng J.F."/>
            <person name="Chen F."/>
            <person name="Bruce D."/>
            <person name="Goodwin L."/>
            <person name="Pitluck S."/>
            <person name="Mavromatis K."/>
            <person name="Ovchinnikova G."/>
            <person name="Pati A."/>
            <person name="Chen A."/>
            <person name="Palaniappan K."/>
            <person name="Land M."/>
            <person name="Hauser L."/>
            <person name="Chang Y.J."/>
            <person name="Jeffries C.D."/>
            <person name="Chain P."/>
            <person name="Saunders E."/>
            <person name="Han C."/>
            <person name="Detter J.C."/>
            <person name="Brettin T."/>
            <person name="Rohde M."/>
            <person name="Goker M."/>
            <person name="Bristow J."/>
            <person name="Eisen J.A."/>
            <person name="Markowitz V."/>
            <person name="Hugenholtz P."/>
            <person name="Klenk H.P."/>
            <person name="Kyrpides N.C."/>
        </authorList>
    </citation>
    <scope>NUCLEOTIDE SEQUENCE [LARGE SCALE GENOMIC DNA]</scope>
    <source>
        <strain evidence="3">ATCC 25592 / DSM 43247 / BCRC 13721 / JCM 3198 / KCTC 3076 / NBRC 16047 / NCTC 10667</strain>
    </source>
</reference>
<organism evidence="2 3">
    <name type="scientific">Gordonia bronchialis (strain ATCC 25592 / DSM 43247 / BCRC 13721 / JCM 3198 / KCTC 3076 / NBRC 16047 / NCTC 10667)</name>
    <name type="common">Rhodococcus bronchialis</name>
    <dbReference type="NCBI Taxonomy" id="526226"/>
    <lineage>
        <taxon>Bacteria</taxon>
        <taxon>Bacillati</taxon>
        <taxon>Actinomycetota</taxon>
        <taxon>Actinomycetes</taxon>
        <taxon>Mycobacteriales</taxon>
        <taxon>Gordoniaceae</taxon>
        <taxon>Gordonia</taxon>
    </lineage>
</organism>
<accession>D0LD52</accession>